<evidence type="ECO:0000313" key="1">
    <source>
        <dbReference type="EMBL" id="AMN35349.1"/>
    </source>
</evidence>
<evidence type="ECO:0008006" key="3">
    <source>
        <dbReference type="Google" id="ProtNLM"/>
    </source>
</evidence>
<dbReference type="OrthoDB" id="1778393at2"/>
<dbReference type="Pfam" id="PF13170">
    <property type="entry name" value="DUF4003"/>
    <property type="match status" value="1"/>
</dbReference>
<dbReference type="InterPro" id="IPR025062">
    <property type="entry name" value="DUF4003"/>
</dbReference>
<dbReference type="AlphaFoldDB" id="A0A127EHC3"/>
<evidence type="ECO:0000313" key="2">
    <source>
        <dbReference type="Proteomes" id="UP000070260"/>
    </source>
</evidence>
<name>A0A127EHC3_CLOPF</name>
<sequence>MISERIDLLINNGEILDEIEGTSERNIDRKYSALNLTLRNEIANIDRIEKAIKLIKENTSAFSEYRRRNLLNLAVNISLEEDMDKALSEIENIYINLKSEFSQSRYLMLAAEEIFFSRNFINVEEVIMNTKSAYKYMKKNHRFETKREDLCSAAMIAMTSENLEETFDEINECYDILTDCGFLKNNDLELLSNVLSIINMPVDRKCAQVRDLATNLKENKIEFKKSYLPILGIAAFVTDDYNKLSKNLLDVSETLKENEGFRSVTVDEKARNIMALILVVKEYLDNLKDDSKFKIIKKSSDKSLEAVFAIASSGSVTIEEVDITVTQ</sequence>
<protein>
    <recommendedName>
        <fullName evidence="3">DUF4003 family protein</fullName>
    </recommendedName>
</protein>
<accession>A0A127EHC3</accession>
<dbReference type="EMBL" id="CP010994">
    <property type="protein sequence ID" value="AMN35349.1"/>
    <property type="molecule type" value="Genomic_DNA"/>
</dbReference>
<dbReference type="Proteomes" id="UP000070260">
    <property type="component" value="Chromosome"/>
</dbReference>
<dbReference type="RefSeq" id="WP_061427363.1">
    <property type="nucleotide sequence ID" value="NZ_CP010994.1"/>
</dbReference>
<gene>
    <name evidence="1" type="ORF">JFP838_06155</name>
</gene>
<dbReference type="PATRIC" id="fig|1502.177.peg.1244"/>
<proteinExistence type="predicted"/>
<reference evidence="1 2" key="1">
    <citation type="journal article" date="2016" name="PLoS ONE">
        <title>Plasmid Characterization and Chromosome Analysis of Two netF+ Clostridium perfringens Isolates Associated with Foal and Canine Necrotizing Enteritis.</title>
        <authorList>
            <person name="Mehdizadeh Gohari I."/>
            <person name="Kropinski A.M."/>
            <person name="Weese S.J."/>
            <person name="Parreira V.R."/>
            <person name="Whitehead A.E."/>
            <person name="Boerlin P."/>
            <person name="Prescott J.F."/>
        </authorList>
    </citation>
    <scope>NUCLEOTIDE SEQUENCE [LARGE SCALE GENOMIC DNA]</scope>
    <source>
        <strain evidence="1 2">JP838</strain>
    </source>
</reference>
<organism evidence="1 2">
    <name type="scientific">Clostridium perfringens</name>
    <dbReference type="NCBI Taxonomy" id="1502"/>
    <lineage>
        <taxon>Bacteria</taxon>
        <taxon>Bacillati</taxon>
        <taxon>Bacillota</taxon>
        <taxon>Clostridia</taxon>
        <taxon>Eubacteriales</taxon>
        <taxon>Clostridiaceae</taxon>
        <taxon>Clostridium</taxon>
    </lineage>
</organism>